<dbReference type="Proteomes" id="UP000294480">
    <property type="component" value="Unassembled WGS sequence"/>
</dbReference>
<accession>A0A4R6Y9U9</accession>
<sequence>MLAGMGAVREQFKSVLSHIGISEDIIEPIEAEVLVGIHALKFDRAKFSISFVEFEITCL</sequence>
<reference evidence="1 2" key="1">
    <citation type="submission" date="2019-03" db="EMBL/GenBank/DDBJ databases">
        <title>Genomic Encyclopedia of Type Strains, Phase IV (KMG-IV): sequencing the most valuable type-strain genomes for metagenomic binning, comparative biology and taxonomic classification.</title>
        <authorList>
            <person name="Goeker M."/>
        </authorList>
    </citation>
    <scope>NUCLEOTIDE SEQUENCE [LARGE SCALE GENOMIC DNA]</scope>
    <source>
        <strain evidence="1 2">DSM 102852</strain>
    </source>
</reference>
<evidence type="ECO:0000313" key="1">
    <source>
        <dbReference type="EMBL" id="TDR32303.1"/>
    </source>
</evidence>
<gene>
    <name evidence="1" type="ORF">DFR44_10417</name>
</gene>
<proteinExistence type="predicted"/>
<protein>
    <submittedName>
        <fullName evidence="1">Uncharacterized protein</fullName>
    </submittedName>
</protein>
<dbReference type="AlphaFoldDB" id="A0A4R6Y9U9"/>
<organism evidence="1 2">
    <name type="scientific">Hydromonas duriensis</name>
    <dbReference type="NCBI Taxonomy" id="1527608"/>
    <lineage>
        <taxon>Bacteria</taxon>
        <taxon>Pseudomonadati</taxon>
        <taxon>Pseudomonadota</taxon>
        <taxon>Betaproteobacteria</taxon>
        <taxon>Burkholderiales</taxon>
        <taxon>Burkholderiaceae</taxon>
        <taxon>Hydromonas</taxon>
    </lineage>
</organism>
<name>A0A4R6Y9U9_9BURK</name>
<evidence type="ECO:0000313" key="2">
    <source>
        <dbReference type="Proteomes" id="UP000294480"/>
    </source>
</evidence>
<comment type="caution">
    <text evidence="1">The sequence shown here is derived from an EMBL/GenBank/DDBJ whole genome shotgun (WGS) entry which is preliminary data.</text>
</comment>
<keyword evidence="2" id="KW-1185">Reference proteome</keyword>
<dbReference type="EMBL" id="SNZE01000004">
    <property type="protein sequence ID" value="TDR32303.1"/>
    <property type="molecule type" value="Genomic_DNA"/>
</dbReference>